<evidence type="ECO:0000256" key="2">
    <source>
        <dbReference type="ARBA" id="ARBA00012513"/>
    </source>
</evidence>
<dbReference type="InterPro" id="IPR017441">
    <property type="entry name" value="Protein_kinase_ATP_BS"/>
</dbReference>
<feature type="region of interest" description="Disordered" evidence="11">
    <location>
        <begin position="387"/>
        <end position="421"/>
    </location>
</feature>
<gene>
    <name evidence="14" type="ORF">PIIN_07193</name>
</gene>
<feature type="region of interest" description="Disordered" evidence="11">
    <location>
        <begin position="437"/>
        <end position="456"/>
    </location>
</feature>
<dbReference type="Pfam" id="PF00069">
    <property type="entry name" value="Pkinase"/>
    <property type="match status" value="1"/>
</dbReference>
<feature type="region of interest" description="Disordered" evidence="11">
    <location>
        <begin position="1141"/>
        <end position="1197"/>
    </location>
</feature>
<feature type="compositionally biased region" description="Low complexity" evidence="11">
    <location>
        <begin position="1016"/>
        <end position="1035"/>
    </location>
</feature>
<feature type="compositionally biased region" description="Polar residues" evidence="11">
    <location>
        <begin position="968"/>
        <end position="987"/>
    </location>
</feature>
<dbReference type="PROSITE" id="PS00108">
    <property type="entry name" value="PROTEIN_KINASE_ST"/>
    <property type="match status" value="1"/>
</dbReference>
<feature type="compositionally biased region" description="Polar residues" evidence="11">
    <location>
        <begin position="506"/>
        <end position="523"/>
    </location>
</feature>
<feature type="region of interest" description="Disordered" evidence="11">
    <location>
        <begin position="506"/>
        <end position="724"/>
    </location>
</feature>
<feature type="domain" description="Protein kinase" evidence="12">
    <location>
        <begin position="50"/>
        <end position="320"/>
    </location>
</feature>
<evidence type="ECO:0000256" key="3">
    <source>
        <dbReference type="ARBA" id="ARBA00022527"/>
    </source>
</evidence>
<accession>G4TPJ9</accession>
<dbReference type="OMA" id="NSADYRP"/>
<dbReference type="OrthoDB" id="193931at2759"/>
<feature type="compositionally biased region" description="Polar residues" evidence="11">
    <location>
        <begin position="1070"/>
        <end position="1088"/>
    </location>
</feature>
<evidence type="ECO:0000256" key="1">
    <source>
        <dbReference type="ARBA" id="ARBA00010791"/>
    </source>
</evidence>
<feature type="compositionally biased region" description="Polar residues" evidence="11">
    <location>
        <begin position="601"/>
        <end position="612"/>
    </location>
</feature>
<evidence type="ECO:0000256" key="11">
    <source>
        <dbReference type="SAM" id="MobiDB-lite"/>
    </source>
</evidence>
<keyword evidence="6 14" id="KW-0418">Kinase</keyword>
<dbReference type="PANTHER" id="PTHR24346">
    <property type="entry name" value="MAP/MICROTUBULE AFFINITY-REGULATING KINASE"/>
    <property type="match status" value="1"/>
</dbReference>
<feature type="compositionally biased region" description="Polar residues" evidence="11">
    <location>
        <begin position="788"/>
        <end position="804"/>
    </location>
</feature>
<protein>
    <recommendedName>
        <fullName evidence="2">non-specific serine/threonine protein kinase</fullName>
        <ecNumber evidence="2">2.7.11.1</ecNumber>
    </recommendedName>
</protein>
<evidence type="ECO:0000313" key="15">
    <source>
        <dbReference type="Proteomes" id="UP000007148"/>
    </source>
</evidence>
<feature type="compositionally biased region" description="Low complexity" evidence="11">
    <location>
        <begin position="30"/>
        <end position="42"/>
    </location>
</feature>
<keyword evidence="3" id="KW-0723">Serine/threonine-protein kinase</keyword>
<evidence type="ECO:0000259" key="13">
    <source>
        <dbReference type="PROSITE" id="PS50032"/>
    </source>
</evidence>
<dbReference type="AlphaFoldDB" id="G4TPJ9"/>
<dbReference type="InterPro" id="IPR008271">
    <property type="entry name" value="Ser/Thr_kinase_AS"/>
</dbReference>
<dbReference type="InterPro" id="IPR000719">
    <property type="entry name" value="Prot_kinase_dom"/>
</dbReference>
<feature type="compositionally biased region" description="Polar residues" evidence="11">
    <location>
        <begin position="397"/>
        <end position="414"/>
    </location>
</feature>
<evidence type="ECO:0000256" key="10">
    <source>
        <dbReference type="PROSITE-ProRule" id="PRU10141"/>
    </source>
</evidence>
<organism evidence="14 15">
    <name type="scientific">Serendipita indica (strain DSM 11827)</name>
    <name type="common">Root endophyte fungus</name>
    <name type="synonym">Piriformospora indica</name>
    <dbReference type="NCBI Taxonomy" id="1109443"/>
    <lineage>
        <taxon>Eukaryota</taxon>
        <taxon>Fungi</taxon>
        <taxon>Dikarya</taxon>
        <taxon>Basidiomycota</taxon>
        <taxon>Agaricomycotina</taxon>
        <taxon>Agaricomycetes</taxon>
        <taxon>Sebacinales</taxon>
        <taxon>Serendipitaceae</taxon>
        <taxon>Serendipita</taxon>
    </lineage>
</organism>
<keyword evidence="4" id="KW-0808">Transferase</keyword>
<feature type="binding site" evidence="10">
    <location>
        <position position="79"/>
    </location>
    <ligand>
        <name>ATP</name>
        <dbReference type="ChEBI" id="CHEBI:30616"/>
    </ligand>
</feature>
<dbReference type="InterPro" id="IPR011009">
    <property type="entry name" value="Kinase-like_dom_sf"/>
</dbReference>
<evidence type="ECO:0000256" key="5">
    <source>
        <dbReference type="ARBA" id="ARBA00022741"/>
    </source>
</evidence>
<keyword evidence="15" id="KW-1185">Reference proteome</keyword>
<feature type="compositionally biased region" description="Low complexity" evidence="11">
    <location>
        <begin position="545"/>
        <end position="568"/>
    </location>
</feature>
<comment type="catalytic activity">
    <reaction evidence="8">
        <text>L-threonyl-[protein] + ATP = O-phospho-L-threonyl-[protein] + ADP + H(+)</text>
        <dbReference type="Rhea" id="RHEA:46608"/>
        <dbReference type="Rhea" id="RHEA-COMP:11060"/>
        <dbReference type="Rhea" id="RHEA-COMP:11605"/>
        <dbReference type="ChEBI" id="CHEBI:15378"/>
        <dbReference type="ChEBI" id="CHEBI:30013"/>
        <dbReference type="ChEBI" id="CHEBI:30616"/>
        <dbReference type="ChEBI" id="CHEBI:61977"/>
        <dbReference type="ChEBI" id="CHEBI:456216"/>
        <dbReference type="EC" id="2.7.11.1"/>
    </reaction>
</comment>
<keyword evidence="5 10" id="KW-0547">Nucleotide-binding</keyword>
<comment type="caution">
    <text evidence="14">The sequence shown here is derived from an EMBL/GenBank/DDBJ whole genome shotgun (WGS) entry which is preliminary data.</text>
</comment>
<dbReference type="GO" id="GO:0005737">
    <property type="term" value="C:cytoplasm"/>
    <property type="evidence" value="ECO:0007669"/>
    <property type="project" value="TreeGrafter"/>
</dbReference>
<evidence type="ECO:0000256" key="9">
    <source>
        <dbReference type="ARBA" id="ARBA00048679"/>
    </source>
</evidence>
<proteinExistence type="inferred from homology"/>
<dbReference type="Pfam" id="PF02149">
    <property type="entry name" value="KA1"/>
    <property type="match status" value="1"/>
</dbReference>
<dbReference type="GO" id="GO:0004674">
    <property type="term" value="F:protein serine/threonine kinase activity"/>
    <property type="evidence" value="ECO:0007669"/>
    <property type="project" value="UniProtKB-KW"/>
</dbReference>
<feature type="compositionally biased region" description="Basic and acidic residues" evidence="11">
    <location>
        <begin position="690"/>
        <end position="706"/>
    </location>
</feature>
<dbReference type="STRING" id="1109443.G4TPJ9"/>
<dbReference type="EC" id="2.7.11.1" evidence="2"/>
<dbReference type="SMART" id="SM00220">
    <property type="entry name" value="S_TKc"/>
    <property type="match status" value="1"/>
</dbReference>
<dbReference type="GO" id="GO:0005524">
    <property type="term" value="F:ATP binding"/>
    <property type="evidence" value="ECO:0007669"/>
    <property type="project" value="UniProtKB-UniRule"/>
</dbReference>
<feature type="compositionally biased region" description="Low complexity" evidence="11">
    <location>
        <begin position="745"/>
        <end position="756"/>
    </location>
</feature>
<feature type="compositionally biased region" description="Basic and acidic residues" evidence="11">
    <location>
        <begin position="757"/>
        <end position="782"/>
    </location>
</feature>
<dbReference type="Gene3D" id="3.30.310.80">
    <property type="entry name" value="Kinase associated domain 1, KA1"/>
    <property type="match status" value="2"/>
</dbReference>
<keyword evidence="7 10" id="KW-0067">ATP-binding</keyword>
<feature type="compositionally biased region" description="Low complexity" evidence="11">
    <location>
        <begin position="1141"/>
        <end position="1162"/>
    </location>
</feature>
<feature type="region of interest" description="Disordered" evidence="11">
    <location>
        <begin position="1"/>
        <end position="42"/>
    </location>
</feature>
<comment type="similarity">
    <text evidence="1">Belongs to the protein kinase superfamily. CAMK Ser/Thr protein kinase family. NIM1 subfamily.</text>
</comment>
<dbReference type="PROSITE" id="PS50011">
    <property type="entry name" value="PROTEIN_KINASE_DOM"/>
    <property type="match status" value="1"/>
</dbReference>
<dbReference type="GO" id="GO:0106310">
    <property type="term" value="F:protein serine kinase activity"/>
    <property type="evidence" value="ECO:0007669"/>
    <property type="project" value="RHEA"/>
</dbReference>
<evidence type="ECO:0000259" key="12">
    <source>
        <dbReference type="PROSITE" id="PS50011"/>
    </source>
</evidence>
<dbReference type="GO" id="GO:0000226">
    <property type="term" value="P:microtubule cytoskeleton organization"/>
    <property type="evidence" value="ECO:0007669"/>
    <property type="project" value="TreeGrafter"/>
</dbReference>
<dbReference type="eggNOG" id="KOG0583">
    <property type="taxonomic scope" value="Eukaryota"/>
</dbReference>
<dbReference type="InterPro" id="IPR028375">
    <property type="entry name" value="KA1/Ssp2_C"/>
</dbReference>
<evidence type="ECO:0000313" key="14">
    <source>
        <dbReference type="EMBL" id="CCA73238.1"/>
    </source>
</evidence>
<evidence type="ECO:0000256" key="6">
    <source>
        <dbReference type="ARBA" id="ARBA00022777"/>
    </source>
</evidence>
<sequence>MSMPPVANPDGSVAQQTQEQGHHAHDARTHSTATTRRGGSRATVRVIGNYSLGKTLGAGSMGKVKLAYHNQTGEKLAIKIVPRPSGSHSNQGNPTASFLARQAAKDASKEIRTVREAALSMILFHPYICGTREIIAQPNYHYIVFEFVNGGQMLDYIISHGRLRERVARKFARQIGSALEYCHKNNVVHRDLKIENILISESGNIKIIDFGLSNLYNPAANLTTFCGSLYFAAPELLNAKAYTGPEVDIWSFGVVLYVLVCGKVPFDDQHMPALHAKIKRGIVDYPTWLSAECKHILSRMLVVVPSQRATLHEVLNHPWMLRGFSGPPDPHLLPREPLKASELDPNVIRGMTGFEFGTPAEIEQKLRNVLETNTYRRMVEIFERKHDIARTNGRPESPSSSHTAINSMGANQMGDSAASKKGSKRFSGFDFYKRRFFSQGNSPPSTPTGRLPMSTTFGPQSTAVMDSSRGSDYIDPTLGFHPLISIYFLVREKIERERVYGPQFASSQISLSPPQPVSSTSRQEAPVSLNVAQSGPVSPPSAYKTSSSSTNNGPAKPAPVSVAPPSASYQKRDLNMPLPGLPAPEPTHQAGPAYESPVPKSPTTSMQPQARTIATDLPVNVQPEKEPKSSTPPSAFMPAPPKAAEKHQHRRSTSLTSRAGLMAGWGVSRTAAPPRTAGPEQTAFDENVEIEPRRSEHQPRESEDGRTSPTSGRESSAGGSTIRRFTTMIGNRFSEEGRKTLGRRGSILRGGLLPPRHSVDVASREAHKPVTPVHKSEEKLAREGPSTPLETTQSVPLTSTQPANNLHRRAATIVDSTSRDSKHTRRGSLSAGFALGGFGATIRRPRTGQTARPSGPAEGEETAEKEQQPRNTDLESEGVLVNGEETRVEAAEDEGSATERDVKPLYLKGLFSVATTTTRPANVIKNDIRNVLDRMQIQYREIKGGFECIHAPSIDLASVQIEGPSRAAGQSSRQEPPSFSNDTSAASTIRRGVVRKASKLSFAAVRKKEKSREQEPSSATPMTPASAVPPSVVVTKGEEKELPSRPSVSAVEPSDQTPVAAAENKLASPSGGSSSFFNVPSPSAQQRPNADAADEATNGTHHAKEPSVGKGSVPPSKIVEESGPVENDLPVELEAASVAVPAEPVITQEPTTPTKASSSTTPTRDKFLPPIPQDFAQVPPTPVAKTNGQRPADDPFEHTGASELVVRFEIMIVKVPLLPLHGIQFRRIGGDGWQYHMLARRVLTQLRL</sequence>
<dbReference type="SUPFAM" id="SSF56112">
    <property type="entry name" value="Protein kinase-like (PK-like)"/>
    <property type="match status" value="1"/>
</dbReference>
<feature type="domain" description="KA1" evidence="13">
    <location>
        <begin position="1199"/>
        <end position="1248"/>
    </location>
</feature>
<dbReference type="PROSITE" id="PS00107">
    <property type="entry name" value="PROTEIN_KINASE_ATP"/>
    <property type="match status" value="1"/>
</dbReference>
<dbReference type="Gene3D" id="1.10.510.10">
    <property type="entry name" value="Transferase(Phosphotransferase) domain 1"/>
    <property type="match status" value="1"/>
</dbReference>
<evidence type="ECO:0000256" key="7">
    <source>
        <dbReference type="ARBA" id="ARBA00022840"/>
    </source>
</evidence>
<feature type="region of interest" description="Disordered" evidence="11">
    <location>
        <begin position="745"/>
        <end position="899"/>
    </location>
</feature>
<dbReference type="InParanoid" id="G4TPJ9"/>
<dbReference type="Proteomes" id="UP000007148">
    <property type="component" value="Unassembled WGS sequence"/>
</dbReference>
<feature type="compositionally biased region" description="Polar residues" evidence="11">
    <location>
        <begin position="707"/>
        <end position="719"/>
    </location>
</feature>
<dbReference type="FunFam" id="1.10.510.10:FF:000792">
    <property type="entry name" value="Non-specific serine/threonine protein kinase"/>
    <property type="match status" value="1"/>
</dbReference>
<evidence type="ECO:0000256" key="8">
    <source>
        <dbReference type="ARBA" id="ARBA00047899"/>
    </source>
</evidence>
<evidence type="ECO:0000256" key="4">
    <source>
        <dbReference type="ARBA" id="ARBA00022679"/>
    </source>
</evidence>
<dbReference type="PANTHER" id="PTHR24346:SF82">
    <property type="entry name" value="KP78A-RELATED"/>
    <property type="match status" value="1"/>
</dbReference>
<dbReference type="InterPro" id="IPR001772">
    <property type="entry name" value="KA1_dom"/>
</dbReference>
<dbReference type="EMBL" id="CAFZ01000211">
    <property type="protein sequence ID" value="CCA73238.1"/>
    <property type="molecule type" value="Genomic_DNA"/>
</dbReference>
<dbReference type="PROSITE" id="PS50032">
    <property type="entry name" value="KA1"/>
    <property type="match status" value="1"/>
</dbReference>
<feature type="compositionally biased region" description="Basic and acidic residues" evidence="11">
    <location>
        <begin position="20"/>
        <end position="29"/>
    </location>
</feature>
<dbReference type="HOGENOM" id="CLU_002664_4_2_1"/>
<dbReference type="CDD" id="cd14077">
    <property type="entry name" value="STKc_Kin1_2"/>
    <property type="match status" value="1"/>
</dbReference>
<dbReference type="FunCoup" id="G4TPJ9">
    <property type="interactions" value="116"/>
</dbReference>
<comment type="catalytic activity">
    <reaction evidence="9">
        <text>L-seryl-[protein] + ATP = O-phospho-L-seryl-[protein] + ADP + H(+)</text>
        <dbReference type="Rhea" id="RHEA:17989"/>
        <dbReference type="Rhea" id="RHEA-COMP:9863"/>
        <dbReference type="Rhea" id="RHEA-COMP:11604"/>
        <dbReference type="ChEBI" id="CHEBI:15378"/>
        <dbReference type="ChEBI" id="CHEBI:29999"/>
        <dbReference type="ChEBI" id="CHEBI:30616"/>
        <dbReference type="ChEBI" id="CHEBI:83421"/>
        <dbReference type="ChEBI" id="CHEBI:456216"/>
        <dbReference type="EC" id="2.7.11.1"/>
    </reaction>
</comment>
<feature type="region of interest" description="Disordered" evidence="11">
    <location>
        <begin position="1003"/>
        <end position="1127"/>
    </location>
</feature>
<name>G4TPJ9_SERID</name>
<dbReference type="SUPFAM" id="SSF103243">
    <property type="entry name" value="KA1-like"/>
    <property type="match status" value="1"/>
</dbReference>
<dbReference type="GO" id="GO:0035556">
    <property type="term" value="P:intracellular signal transduction"/>
    <property type="evidence" value="ECO:0007669"/>
    <property type="project" value="TreeGrafter"/>
</dbReference>
<feature type="region of interest" description="Disordered" evidence="11">
    <location>
        <begin position="963"/>
        <end position="991"/>
    </location>
</feature>
<reference evidence="14 15" key="1">
    <citation type="journal article" date="2011" name="PLoS Pathog.">
        <title>Endophytic Life Strategies Decoded by Genome and Transcriptome Analyses of the Mutualistic Root Symbiont Piriformospora indica.</title>
        <authorList>
            <person name="Zuccaro A."/>
            <person name="Lahrmann U."/>
            <person name="Guldener U."/>
            <person name="Langen G."/>
            <person name="Pfiffi S."/>
            <person name="Biedenkopf D."/>
            <person name="Wong P."/>
            <person name="Samans B."/>
            <person name="Grimm C."/>
            <person name="Basiewicz M."/>
            <person name="Murat C."/>
            <person name="Martin F."/>
            <person name="Kogel K.H."/>
        </authorList>
    </citation>
    <scope>NUCLEOTIDE SEQUENCE [LARGE SCALE GENOMIC DNA]</scope>
    <source>
        <strain evidence="14 15">DSM 11827</strain>
    </source>
</reference>